<dbReference type="PROSITE" id="PS50850">
    <property type="entry name" value="MFS"/>
    <property type="match status" value="1"/>
</dbReference>
<keyword evidence="6 8" id="KW-1133">Transmembrane helix</keyword>
<dbReference type="RefSeq" id="WP_168909877.1">
    <property type="nucleotide sequence ID" value="NZ_CP051428.1"/>
</dbReference>
<feature type="transmembrane region" description="Helical" evidence="8">
    <location>
        <begin position="229"/>
        <end position="250"/>
    </location>
</feature>
<keyword evidence="7 8" id="KW-0472">Membrane</keyword>
<keyword evidence="5 8" id="KW-0812">Transmembrane</keyword>
<feature type="transmembrane region" description="Helical" evidence="8">
    <location>
        <begin position="88"/>
        <end position="109"/>
    </location>
</feature>
<feature type="transmembrane region" description="Helical" evidence="8">
    <location>
        <begin position="271"/>
        <end position="297"/>
    </location>
</feature>
<proteinExistence type="inferred from homology"/>
<dbReference type="GO" id="GO:0022857">
    <property type="term" value="F:transmembrane transporter activity"/>
    <property type="evidence" value="ECO:0007669"/>
    <property type="project" value="InterPro"/>
</dbReference>
<evidence type="ECO:0000259" key="9">
    <source>
        <dbReference type="PROSITE" id="PS50850"/>
    </source>
</evidence>
<feature type="transmembrane region" description="Helical" evidence="8">
    <location>
        <begin position="309"/>
        <end position="330"/>
    </location>
</feature>
<dbReference type="PANTHER" id="PTHR42718">
    <property type="entry name" value="MAJOR FACILITATOR SUPERFAMILY MULTIDRUG TRANSPORTER MFSC"/>
    <property type="match status" value="1"/>
</dbReference>
<dbReference type="PRINTS" id="PR01036">
    <property type="entry name" value="TCRTETB"/>
</dbReference>
<accession>A0A6H2H414</accession>
<dbReference type="Gene3D" id="1.20.1250.20">
    <property type="entry name" value="MFS general substrate transporter like domains"/>
    <property type="match status" value="1"/>
</dbReference>
<reference evidence="10 11" key="1">
    <citation type="submission" date="2020-04" db="EMBL/GenBank/DDBJ databases">
        <title>Novel Paenibacillus strain UniB2 isolated from commercial digestive syrup.</title>
        <authorList>
            <person name="Thorat V."/>
            <person name="Kirdat K."/>
            <person name="Tiwarekar B."/>
            <person name="Yadav A."/>
        </authorList>
    </citation>
    <scope>NUCLEOTIDE SEQUENCE [LARGE SCALE GENOMIC DNA]</scope>
    <source>
        <strain evidence="10 11">UniB2</strain>
    </source>
</reference>
<evidence type="ECO:0000256" key="8">
    <source>
        <dbReference type="SAM" id="Phobius"/>
    </source>
</evidence>
<keyword evidence="11" id="KW-1185">Reference proteome</keyword>
<dbReference type="InterPro" id="IPR004638">
    <property type="entry name" value="EmrB-like"/>
</dbReference>
<feature type="transmembrane region" description="Helical" evidence="8">
    <location>
        <begin position="57"/>
        <end position="76"/>
    </location>
</feature>
<evidence type="ECO:0000256" key="7">
    <source>
        <dbReference type="ARBA" id="ARBA00023136"/>
    </source>
</evidence>
<evidence type="ECO:0000256" key="6">
    <source>
        <dbReference type="ARBA" id="ARBA00022989"/>
    </source>
</evidence>
<comment type="subcellular location">
    <subcellularLocation>
        <location evidence="1">Cell membrane</location>
        <topology evidence="1">Multi-pass membrane protein</topology>
    </subcellularLocation>
</comment>
<keyword evidence="4" id="KW-1003">Cell membrane</keyword>
<feature type="transmembrane region" description="Helical" evidence="8">
    <location>
        <begin position="204"/>
        <end position="223"/>
    </location>
</feature>
<feature type="transmembrane region" description="Helical" evidence="8">
    <location>
        <begin position="459"/>
        <end position="477"/>
    </location>
</feature>
<dbReference type="InterPro" id="IPR011701">
    <property type="entry name" value="MFS"/>
</dbReference>
<feature type="transmembrane region" description="Helical" evidence="8">
    <location>
        <begin position="115"/>
        <end position="135"/>
    </location>
</feature>
<dbReference type="InterPro" id="IPR020846">
    <property type="entry name" value="MFS_dom"/>
</dbReference>
<feature type="transmembrane region" description="Helical" evidence="8">
    <location>
        <begin position="173"/>
        <end position="192"/>
    </location>
</feature>
<feature type="transmembrane region" description="Helical" evidence="8">
    <location>
        <begin position="20"/>
        <end position="45"/>
    </location>
</feature>
<sequence length="499" mass="53719">MKVGDNPNEKWTNIKKGPILFVMILGAFLATLNQTVMTVAIPKLIGEFGIEASTAQWLTTGYMLVNGVLIPITAYFMQRFSTRQLFQASMWIFLAGTVISALSTDFPLLLTGRMVQAAGAGIIMPLLMNVILTIFPANNRGAAMGMVGLAIIFAPAIGPVLAGYILESYDWEVMFYGMIPLALITIGCGFIYLKNVSERTDARLDLWSVILSTIGFGSMLYGFSRAASAGWSSAEVLSTILGGALALAAFTWRQLVSTAPLLDLRAFRYKLFTLTTLINVAVTMVMYADMMLLPLYLQNARGYTALESGLLMLPGAIVMGILMPVAGKLFDRFGAKWLAIIGLAITIGTTFSFVNLTDSTSYTYLLLMSTGRRIGMALLLMPIQTAGLNELPSRLNAHGTAISNTVRQVAGAVGTSLLVTIMTDRTKVHVSELAASGAQGLTKEQMIVQASIQGINDSYVWIIGFAAVALALSFFITNKRREAVTESVSSAPAAAVERE</sequence>
<organism evidence="10 11">
    <name type="scientific">Paenibacillus albicereus</name>
    <dbReference type="NCBI Taxonomy" id="2726185"/>
    <lineage>
        <taxon>Bacteria</taxon>
        <taxon>Bacillati</taxon>
        <taxon>Bacillota</taxon>
        <taxon>Bacilli</taxon>
        <taxon>Bacillales</taxon>
        <taxon>Paenibacillaceae</taxon>
        <taxon>Paenibacillus</taxon>
    </lineage>
</organism>
<evidence type="ECO:0000256" key="4">
    <source>
        <dbReference type="ARBA" id="ARBA00022475"/>
    </source>
</evidence>
<dbReference type="Gene3D" id="1.20.1720.10">
    <property type="entry name" value="Multidrug resistance protein D"/>
    <property type="match status" value="1"/>
</dbReference>
<dbReference type="AlphaFoldDB" id="A0A6H2H414"/>
<dbReference type="Proteomes" id="UP000502136">
    <property type="component" value="Chromosome"/>
</dbReference>
<dbReference type="SUPFAM" id="SSF103473">
    <property type="entry name" value="MFS general substrate transporter"/>
    <property type="match status" value="1"/>
</dbReference>
<dbReference type="PANTHER" id="PTHR42718:SF9">
    <property type="entry name" value="MAJOR FACILITATOR SUPERFAMILY MULTIDRUG TRANSPORTER MFSC"/>
    <property type="match status" value="1"/>
</dbReference>
<evidence type="ECO:0000256" key="5">
    <source>
        <dbReference type="ARBA" id="ARBA00022692"/>
    </source>
</evidence>
<evidence type="ECO:0000256" key="2">
    <source>
        <dbReference type="ARBA" id="ARBA00008537"/>
    </source>
</evidence>
<feature type="transmembrane region" description="Helical" evidence="8">
    <location>
        <begin position="147"/>
        <end position="167"/>
    </location>
</feature>
<evidence type="ECO:0000313" key="10">
    <source>
        <dbReference type="EMBL" id="QJC54365.1"/>
    </source>
</evidence>
<dbReference type="EMBL" id="CP051428">
    <property type="protein sequence ID" value="QJC54365.1"/>
    <property type="molecule type" value="Genomic_DNA"/>
</dbReference>
<name>A0A6H2H414_9BACL</name>
<comment type="similarity">
    <text evidence="2">Belongs to the major facilitator superfamily. EmrB family.</text>
</comment>
<dbReference type="Pfam" id="PF07690">
    <property type="entry name" value="MFS_1"/>
    <property type="match status" value="1"/>
</dbReference>
<evidence type="ECO:0000256" key="1">
    <source>
        <dbReference type="ARBA" id="ARBA00004651"/>
    </source>
</evidence>
<gene>
    <name evidence="10" type="ORF">HGI30_13255</name>
</gene>
<dbReference type="KEGG" id="palr:HGI30_13255"/>
<dbReference type="GO" id="GO:0005886">
    <property type="term" value="C:plasma membrane"/>
    <property type="evidence" value="ECO:0007669"/>
    <property type="project" value="UniProtKB-SubCell"/>
</dbReference>
<feature type="transmembrane region" description="Helical" evidence="8">
    <location>
        <begin position="337"/>
        <end position="356"/>
    </location>
</feature>
<evidence type="ECO:0000256" key="3">
    <source>
        <dbReference type="ARBA" id="ARBA00022448"/>
    </source>
</evidence>
<evidence type="ECO:0000313" key="11">
    <source>
        <dbReference type="Proteomes" id="UP000502136"/>
    </source>
</evidence>
<dbReference type="InterPro" id="IPR036259">
    <property type="entry name" value="MFS_trans_sf"/>
</dbReference>
<dbReference type="NCBIfam" id="TIGR00711">
    <property type="entry name" value="efflux_EmrB"/>
    <property type="match status" value="1"/>
</dbReference>
<dbReference type="CDD" id="cd17503">
    <property type="entry name" value="MFS_LmrB_MDR_like"/>
    <property type="match status" value="1"/>
</dbReference>
<keyword evidence="3" id="KW-0813">Transport</keyword>
<protein>
    <submittedName>
        <fullName evidence="10">DHA2 family efflux MFS transporter permease subunit</fullName>
    </submittedName>
</protein>
<feature type="domain" description="Major facilitator superfamily (MFS) profile" evidence="9">
    <location>
        <begin position="19"/>
        <end position="481"/>
    </location>
</feature>